<keyword evidence="1" id="KW-0812">Transmembrane</keyword>
<proteinExistence type="predicted"/>
<reference evidence="3" key="1">
    <citation type="submission" date="2022-11" db="UniProtKB">
        <authorList>
            <consortium name="WormBaseParasite"/>
        </authorList>
    </citation>
    <scope>IDENTIFICATION</scope>
</reference>
<evidence type="ECO:0000256" key="1">
    <source>
        <dbReference type="SAM" id="Phobius"/>
    </source>
</evidence>
<evidence type="ECO:0000313" key="2">
    <source>
        <dbReference type="Proteomes" id="UP000887540"/>
    </source>
</evidence>
<feature type="transmembrane region" description="Helical" evidence="1">
    <location>
        <begin position="90"/>
        <end position="112"/>
    </location>
</feature>
<keyword evidence="1" id="KW-0472">Membrane</keyword>
<dbReference type="Proteomes" id="UP000887540">
    <property type="component" value="Unplaced"/>
</dbReference>
<accession>A0A914BVV4</accession>
<evidence type="ECO:0000313" key="3">
    <source>
        <dbReference type="WBParaSite" id="ACRNAN_Path_1109.g4273.t1"/>
    </source>
</evidence>
<keyword evidence="1" id="KW-1133">Transmembrane helix</keyword>
<protein>
    <submittedName>
        <fullName evidence="3">Uncharacterized protein</fullName>
    </submittedName>
</protein>
<organism evidence="2 3">
    <name type="scientific">Acrobeloides nanus</name>
    <dbReference type="NCBI Taxonomy" id="290746"/>
    <lineage>
        <taxon>Eukaryota</taxon>
        <taxon>Metazoa</taxon>
        <taxon>Ecdysozoa</taxon>
        <taxon>Nematoda</taxon>
        <taxon>Chromadorea</taxon>
        <taxon>Rhabditida</taxon>
        <taxon>Tylenchina</taxon>
        <taxon>Cephalobomorpha</taxon>
        <taxon>Cephaloboidea</taxon>
        <taxon>Cephalobidae</taxon>
        <taxon>Acrobeloides</taxon>
    </lineage>
</organism>
<feature type="transmembrane region" description="Helical" evidence="1">
    <location>
        <begin position="118"/>
        <end position="137"/>
    </location>
</feature>
<dbReference type="WBParaSite" id="ACRNAN_Path_1109.g4273.t1">
    <property type="protein sequence ID" value="ACRNAN_Path_1109.g4273.t1"/>
    <property type="gene ID" value="ACRNAN_Path_1109.g4273"/>
</dbReference>
<sequence length="169" mass="19561">MVISNEYYTGFTSVYYKILTFGCIIITLICYFLVGCALLIQSKALKKFLKVPNNQDLISVVPVSFVNKKVPARRKRRNWKEIVQVEKTLILPYFMGVVVAIITQITIFVKFQEPTRDIVKNFLLTTQFIVSPLLLLCNSDQVRKQLSTIIKWIFKRKSSNNTQTPVTKF</sequence>
<feature type="transmembrane region" description="Helical" evidence="1">
    <location>
        <begin position="14"/>
        <end position="40"/>
    </location>
</feature>
<keyword evidence="2" id="KW-1185">Reference proteome</keyword>
<name>A0A914BVV4_9BILA</name>
<dbReference type="AlphaFoldDB" id="A0A914BVV4"/>